<evidence type="ECO:0000313" key="1">
    <source>
        <dbReference type="EMBL" id="TPX50497.1"/>
    </source>
</evidence>
<sequence>MPALPCPRGKFFREANHTQNHVACCPEKLPSDGRVRDPDYGSNHVAVKSARQSTIDTLAQSSLTEF</sequence>
<keyword evidence="2" id="KW-1185">Reference proteome</keyword>
<dbReference type="EMBL" id="QEAN01000066">
    <property type="protein sequence ID" value="TPX50497.1"/>
    <property type="molecule type" value="Genomic_DNA"/>
</dbReference>
<name>A0A507DGY7_9FUNG</name>
<dbReference type="Proteomes" id="UP000317494">
    <property type="component" value="Unassembled WGS sequence"/>
</dbReference>
<reference evidence="1 2" key="1">
    <citation type="journal article" date="2019" name="Sci. Rep.">
        <title>Comparative genomics of chytrid fungi reveal insights into the obligate biotrophic and pathogenic lifestyle of Synchytrium endobioticum.</title>
        <authorList>
            <person name="van de Vossenberg B.T.L.H."/>
            <person name="Warris S."/>
            <person name="Nguyen H.D.T."/>
            <person name="van Gent-Pelzer M.P.E."/>
            <person name="Joly D.L."/>
            <person name="van de Geest H.C."/>
            <person name="Bonants P.J.M."/>
            <person name="Smith D.S."/>
            <person name="Levesque C.A."/>
            <person name="van der Lee T.A.J."/>
        </authorList>
    </citation>
    <scope>NUCLEOTIDE SEQUENCE [LARGE SCALE GENOMIC DNA]</scope>
    <source>
        <strain evidence="1 2">MB42</strain>
    </source>
</reference>
<accession>A0A507DGY7</accession>
<proteinExistence type="predicted"/>
<organism evidence="1 2">
    <name type="scientific">Synchytrium endobioticum</name>
    <dbReference type="NCBI Taxonomy" id="286115"/>
    <lineage>
        <taxon>Eukaryota</taxon>
        <taxon>Fungi</taxon>
        <taxon>Fungi incertae sedis</taxon>
        <taxon>Chytridiomycota</taxon>
        <taxon>Chytridiomycota incertae sedis</taxon>
        <taxon>Chytridiomycetes</taxon>
        <taxon>Synchytriales</taxon>
        <taxon>Synchytriaceae</taxon>
        <taxon>Synchytrium</taxon>
    </lineage>
</organism>
<protein>
    <submittedName>
        <fullName evidence="1">Uncharacterized protein</fullName>
    </submittedName>
</protein>
<dbReference type="VEuPathDB" id="FungiDB:SeMB42_g02216"/>
<gene>
    <name evidence="1" type="ORF">SeMB42_g02216</name>
</gene>
<dbReference type="AlphaFoldDB" id="A0A507DGY7"/>
<comment type="caution">
    <text evidence="1">The sequence shown here is derived from an EMBL/GenBank/DDBJ whole genome shotgun (WGS) entry which is preliminary data.</text>
</comment>
<evidence type="ECO:0000313" key="2">
    <source>
        <dbReference type="Proteomes" id="UP000317494"/>
    </source>
</evidence>